<name>A0A4Q4MTS1_ALTAL</name>
<comment type="caution">
    <text evidence="7">The sequence shown here is derived from an EMBL/GenBank/DDBJ whole genome shotgun (WGS) entry which is preliminary data.</text>
</comment>
<evidence type="ECO:0000256" key="1">
    <source>
        <dbReference type="ARBA" id="ARBA00022723"/>
    </source>
</evidence>
<dbReference type="Proteomes" id="UP000291422">
    <property type="component" value="Unassembled WGS sequence"/>
</dbReference>
<reference evidence="8" key="1">
    <citation type="journal article" date="2019" name="bioRxiv">
        <title>Genomics, evolutionary history and diagnostics of the Alternaria alternata species group including apple and Asian pear pathotypes.</title>
        <authorList>
            <person name="Armitage A.D."/>
            <person name="Cockerton H.M."/>
            <person name="Sreenivasaprasad S."/>
            <person name="Woodhall J.W."/>
            <person name="Lane C.R."/>
            <person name="Harrison R.J."/>
            <person name="Clarkson J.P."/>
        </authorList>
    </citation>
    <scope>NUCLEOTIDE SEQUENCE [LARGE SCALE GENOMIC DNA]</scope>
    <source>
        <strain evidence="8">FERA 1177</strain>
    </source>
</reference>
<evidence type="ECO:0000313" key="7">
    <source>
        <dbReference type="EMBL" id="RYN59710.1"/>
    </source>
</evidence>
<sequence>MKRCPHTQWLGLCRDSGRASLSQSDRLQALIAGLGDPHVQQPSLVVLVGNTEKAIAMRTLFRVRGSRKCKIRHLGEVHVHLDPSTALLERPLLVASCDTHERCQSWSDARGETCHGAQRHWLWRPFARGNAADGVYARILGPFADVFCFFAADVGGLRPAAKRLAGLLAQSSSSPYHPNRTRPSVVVATETLPCSAEAEAEAEAEALAEFLRMLKEETAIDPHQHFSSLEIVAVPPRGVVSPDARYLRLKERVMARSDQVRTLRRATRTLFSASHLAALLQGAGEHFANTLNAPCDPVKMSRTHRPVAADLGLHLAHFLGYITSSTQLTEFAAPMVASTLLLDSYPPGAHVFECQAVFNKLYRPAFHRASNARVIALQDSADVILHSGLVGMVEKHFARFFEKLVGGATAVEIHQDNLVAFGRRWKHIQSKSTCFCCLRQRPRPQPPCGLPCGHCFCDSCVAMFGDGHGGNPYVFGLQRCLLCRQEGASDVASRPVVVVRERIQPRTGLPTPLQGFAKVALGVGIGGFFAENKKQTHTDDVKGAVVAVGRCINSSRPLGESIEKIPELMARRMPLNLALVSRACQLAITHGTAGFRLAGSMESVLHEILGADKRILARSSTIQTNEDSAHADSAALCLFPKSLEATEATHPEPGPGSCKLSADGRRSVYGMIGRTVGLLPEKPTQKPQELQEKPVERICKTAILTGKLLHRYHPALTQRMDTAVRHLLASLFYLELDPLPQHEAGKYVLTGRLLCPPCDGDPAFLALLQKVRSSCSRFLVNGCPLAGEGNTVPCLGEQGRFCLQVRTRSEDKLTISLEFDGTGRPLSVQGAADAQGLDATPGRSNRKRKRPPEQATSPQKRRKGSRA</sequence>
<dbReference type="AlphaFoldDB" id="A0A4Q4MTS1"/>
<dbReference type="InterPro" id="IPR001841">
    <property type="entry name" value="Znf_RING"/>
</dbReference>
<evidence type="ECO:0000313" key="8">
    <source>
        <dbReference type="Proteomes" id="UP000291422"/>
    </source>
</evidence>
<keyword evidence="3" id="KW-0862">Zinc</keyword>
<keyword evidence="2 4" id="KW-0863">Zinc-finger</keyword>
<evidence type="ECO:0000259" key="6">
    <source>
        <dbReference type="PROSITE" id="PS50089"/>
    </source>
</evidence>
<gene>
    <name evidence="7" type="ORF">AA0117_g13098</name>
</gene>
<dbReference type="GO" id="GO:0008270">
    <property type="term" value="F:zinc ion binding"/>
    <property type="evidence" value="ECO:0007669"/>
    <property type="project" value="UniProtKB-KW"/>
</dbReference>
<evidence type="ECO:0000256" key="2">
    <source>
        <dbReference type="ARBA" id="ARBA00022771"/>
    </source>
</evidence>
<evidence type="ECO:0000256" key="4">
    <source>
        <dbReference type="PROSITE-ProRule" id="PRU00175"/>
    </source>
</evidence>
<evidence type="ECO:0000256" key="3">
    <source>
        <dbReference type="ARBA" id="ARBA00022833"/>
    </source>
</evidence>
<protein>
    <recommendedName>
        <fullName evidence="6">RING-type domain-containing protein</fullName>
    </recommendedName>
</protein>
<proteinExistence type="predicted"/>
<feature type="domain" description="RING-type" evidence="6">
    <location>
        <begin position="434"/>
        <end position="484"/>
    </location>
</feature>
<evidence type="ECO:0000256" key="5">
    <source>
        <dbReference type="SAM" id="MobiDB-lite"/>
    </source>
</evidence>
<dbReference type="SUPFAM" id="SSF57850">
    <property type="entry name" value="RING/U-box"/>
    <property type="match status" value="1"/>
</dbReference>
<accession>A0A4Q4MTS1</accession>
<feature type="region of interest" description="Disordered" evidence="5">
    <location>
        <begin position="826"/>
        <end position="867"/>
    </location>
</feature>
<dbReference type="InterPro" id="IPR013083">
    <property type="entry name" value="Znf_RING/FYVE/PHD"/>
</dbReference>
<dbReference type="EMBL" id="PDXD01000130">
    <property type="protein sequence ID" value="RYN59710.1"/>
    <property type="molecule type" value="Genomic_DNA"/>
</dbReference>
<organism evidence="7 8">
    <name type="scientific">Alternaria alternata</name>
    <name type="common">Alternaria rot fungus</name>
    <name type="synonym">Torula alternata</name>
    <dbReference type="NCBI Taxonomy" id="5599"/>
    <lineage>
        <taxon>Eukaryota</taxon>
        <taxon>Fungi</taxon>
        <taxon>Dikarya</taxon>
        <taxon>Ascomycota</taxon>
        <taxon>Pezizomycotina</taxon>
        <taxon>Dothideomycetes</taxon>
        <taxon>Pleosporomycetidae</taxon>
        <taxon>Pleosporales</taxon>
        <taxon>Pleosporineae</taxon>
        <taxon>Pleosporaceae</taxon>
        <taxon>Alternaria</taxon>
        <taxon>Alternaria sect. Alternaria</taxon>
        <taxon>Alternaria alternata complex</taxon>
    </lineage>
</organism>
<dbReference type="Gene3D" id="3.30.40.10">
    <property type="entry name" value="Zinc/RING finger domain, C3HC4 (zinc finger)"/>
    <property type="match status" value="1"/>
</dbReference>
<keyword evidence="1" id="KW-0479">Metal-binding</keyword>
<dbReference type="PROSITE" id="PS00518">
    <property type="entry name" value="ZF_RING_1"/>
    <property type="match status" value="1"/>
</dbReference>
<dbReference type="PROSITE" id="PS50089">
    <property type="entry name" value="ZF_RING_2"/>
    <property type="match status" value="1"/>
</dbReference>
<dbReference type="InterPro" id="IPR017907">
    <property type="entry name" value="Znf_RING_CS"/>
</dbReference>